<dbReference type="EMBL" id="JAKWFO010000005">
    <property type="protein sequence ID" value="KAI9635527.1"/>
    <property type="molecule type" value="Genomic_DNA"/>
</dbReference>
<evidence type="ECO:0000313" key="2">
    <source>
        <dbReference type="EMBL" id="KAI9635527.1"/>
    </source>
</evidence>
<evidence type="ECO:0000256" key="1">
    <source>
        <dbReference type="SAM" id="Phobius"/>
    </source>
</evidence>
<accession>A0AA38H7S4</accession>
<dbReference type="Proteomes" id="UP001164286">
    <property type="component" value="Unassembled WGS sequence"/>
</dbReference>
<reference evidence="2" key="1">
    <citation type="journal article" date="2022" name="G3 (Bethesda)">
        <title>High quality genome of the basidiomycete yeast Dioszegia hungarica PDD-24b-2 isolated from cloud water.</title>
        <authorList>
            <person name="Jarrige D."/>
            <person name="Haridas S."/>
            <person name="Bleykasten-Grosshans C."/>
            <person name="Joly M."/>
            <person name="Nadalig T."/>
            <person name="Sancelme M."/>
            <person name="Vuilleumier S."/>
            <person name="Grigoriev I.V."/>
            <person name="Amato P."/>
            <person name="Bringel F."/>
        </authorList>
    </citation>
    <scope>NUCLEOTIDE SEQUENCE</scope>
    <source>
        <strain evidence="2">PDD-24b-2</strain>
    </source>
</reference>
<evidence type="ECO:0000313" key="3">
    <source>
        <dbReference type="Proteomes" id="UP001164286"/>
    </source>
</evidence>
<dbReference type="GeneID" id="77732041"/>
<proteinExistence type="predicted"/>
<gene>
    <name evidence="2" type="ORF">MKK02DRAFT_44217</name>
</gene>
<keyword evidence="3" id="KW-1185">Reference proteome</keyword>
<organism evidence="2 3">
    <name type="scientific">Dioszegia hungarica</name>
    <dbReference type="NCBI Taxonomy" id="4972"/>
    <lineage>
        <taxon>Eukaryota</taxon>
        <taxon>Fungi</taxon>
        <taxon>Dikarya</taxon>
        <taxon>Basidiomycota</taxon>
        <taxon>Agaricomycotina</taxon>
        <taxon>Tremellomycetes</taxon>
        <taxon>Tremellales</taxon>
        <taxon>Bulleribasidiaceae</taxon>
        <taxon>Dioszegia</taxon>
    </lineage>
</organism>
<feature type="transmembrane region" description="Helical" evidence="1">
    <location>
        <begin position="6"/>
        <end position="23"/>
    </location>
</feature>
<name>A0AA38H7S4_9TREE</name>
<keyword evidence="1" id="KW-0812">Transmembrane</keyword>
<keyword evidence="1" id="KW-1133">Transmembrane helix</keyword>
<sequence length="239" mass="27256">MSVNFTTIASVLTVAIGLTYLLLDSYVRRHPLSRALYPDEPNLIFPDEPPIPAVQGADPDNPLGYFSRRNLDRLAELAPRKSKANSKLFGAHLAVALGLGWRAGRSMKGKDVVLVLPAVPRCTYFRLQHQEIRERTDVERAPDEEERRHEMDILKMARVWYFATEWLSAWITEAGGHAKIIIRCSAPRVALREAFIDRSRIPHRLRTVVTLPGSEADIEALRFDNEVWSLEYLVERMRG</sequence>
<comment type="caution">
    <text evidence="2">The sequence shown here is derived from an EMBL/GenBank/DDBJ whole genome shotgun (WGS) entry which is preliminary data.</text>
</comment>
<protein>
    <submittedName>
        <fullName evidence="2">Uncharacterized protein</fullName>
    </submittedName>
</protein>
<dbReference type="AlphaFoldDB" id="A0AA38H7S4"/>
<dbReference type="RefSeq" id="XP_052945304.1">
    <property type="nucleotide sequence ID" value="XM_053092836.1"/>
</dbReference>
<keyword evidence="1" id="KW-0472">Membrane</keyword>